<keyword evidence="1" id="KW-0732">Signal</keyword>
<evidence type="ECO:0000256" key="1">
    <source>
        <dbReference type="SAM" id="SignalP"/>
    </source>
</evidence>
<accession>A0ABS7DNE9</accession>
<name>A0ABS7DNE9_9FIRM</name>
<feature type="signal peptide" evidence="1">
    <location>
        <begin position="1"/>
        <end position="22"/>
    </location>
</feature>
<proteinExistence type="predicted"/>
<dbReference type="EMBL" id="JAGFNZ010000002">
    <property type="protein sequence ID" value="MBW7572829.1"/>
    <property type="molecule type" value="Genomic_DNA"/>
</dbReference>
<dbReference type="Proteomes" id="UP000719942">
    <property type="component" value="Unassembled WGS sequence"/>
</dbReference>
<evidence type="ECO:0000313" key="3">
    <source>
        <dbReference type="Proteomes" id="UP000719942"/>
    </source>
</evidence>
<gene>
    <name evidence="2" type="ORF">J5W02_08370</name>
</gene>
<sequence>MKTKLMALVTALVLLVTVNVPAFATAKPASADSGVHVMYTNTDSVSAYLDFSGTRADCSAIVEGKSGTTKITATVYLKRVVGTTKTTVKAWTGLSTSGESFYFDDSYYVSSGYNYELEIKAKVYRGGTVESVSVADTGYCG</sequence>
<feature type="chain" id="PRO_5045560672" evidence="1">
    <location>
        <begin position="23"/>
        <end position="141"/>
    </location>
</feature>
<keyword evidence="3" id="KW-1185">Reference proteome</keyword>
<evidence type="ECO:0000313" key="2">
    <source>
        <dbReference type="EMBL" id="MBW7572829.1"/>
    </source>
</evidence>
<dbReference type="RefSeq" id="WP_219965205.1">
    <property type="nucleotide sequence ID" value="NZ_JAGFNZ010000002.1"/>
</dbReference>
<comment type="caution">
    <text evidence="2">The sequence shown here is derived from an EMBL/GenBank/DDBJ whole genome shotgun (WGS) entry which is preliminary data.</text>
</comment>
<reference evidence="2 3" key="1">
    <citation type="submission" date="2021-03" db="EMBL/GenBank/DDBJ databases">
        <title>Caproiciproducens sp. nov. isolated from feces of cow.</title>
        <authorList>
            <person name="Choi J.-Y."/>
        </authorList>
    </citation>
    <scope>NUCLEOTIDE SEQUENCE [LARGE SCALE GENOMIC DNA]</scope>
    <source>
        <strain evidence="2 3">AGMB10547</strain>
    </source>
</reference>
<organism evidence="2 3">
    <name type="scientific">Caproiciproducens faecalis</name>
    <dbReference type="NCBI Taxonomy" id="2820301"/>
    <lineage>
        <taxon>Bacteria</taxon>
        <taxon>Bacillati</taxon>
        <taxon>Bacillota</taxon>
        <taxon>Clostridia</taxon>
        <taxon>Eubacteriales</taxon>
        <taxon>Acutalibacteraceae</taxon>
        <taxon>Caproiciproducens</taxon>
    </lineage>
</organism>
<protein>
    <submittedName>
        <fullName evidence="2">Uncharacterized protein</fullName>
    </submittedName>
</protein>